<dbReference type="PaxDb" id="121845-A0A1S3DLS5"/>
<name>A0A1S3DLS5_DIACI</name>
<sequence length="241" mass="26600">MDGKIERMEVDVPNTLKRSNSVPIINTTMASTSTATNAPPVEREPHIYPPLRNRRYSASFSPIFNPTSPKLLRVHQLQQEEGSDVVNREVAHEKELHNTLQMSLSCEDLTVGDKLDGDMNGTKLKTKVFDPLHLNLPNNCPPLCSTPSPTPLPRCFSPSVVSSPSPTRKFSLRRSLSPVLRPSTLGPVKRKLQDDSNEEGRFSKRPSFGLLATQKTDIALSPLATPDSFIHTDSDSSSSNM</sequence>
<dbReference type="PANTHER" id="PTHR22227:SF6">
    <property type="entry name" value="FAMILY WITH SEQUENCE SIMILARITY 122B ISOFORM X1"/>
    <property type="match status" value="1"/>
</dbReference>
<feature type="region of interest" description="Disordered" evidence="2">
    <location>
        <begin position="175"/>
        <end position="208"/>
    </location>
</feature>
<keyword evidence="3" id="KW-1185">Reference proteome</keyword>
<dbReference type="GO" id="GO:0004865">
    <property type="term" value="F:protein serine/threonine phosphatase inhibitor activity"/>
    <property type="evidence" value="ECO:0007669"/>
    <property type="project" value="InterPro"/>
</dbReference>
<evidence type="ECO:0000313" key="3">
    <source>
        <dbReference type="Proteomes" id="UP000079169"/>
    </source>
</evidence>
<dbReference type="RefSeq" id="XP_026687751.1">
    <property type="nucleotide sequence ID" value="XM_026831950.1"/>
</dbReference>
<accession>A0A1S3DLS5</accession>
<dbReference type="PANTHER" id="PTHR22227">
    <property type="entry name" value="FAMILY WITH SEQUENCE SIMILARITY 122B ISOFORM X1"/>
    <property type="match status" value="1"/>
</dbReference>
<feature type="compositionally biased region" description="Basic and acidic residues" evidence="2">
    <location>
        <begin position="191"/>
        <end position="202"/>
    </location>
</feature>
<evidence type="ECO:0000313" key="6">
    <source>
        <dbReference type="RefSeq" id="XP_026687751.1"/>
    </source>
</evidence>
<evidence type="ECO:0000313" key="4">
    <source>
        <dbReference type="RefSeq" id="XP_017304208.1"/>
    </source>
</evidence>
<dbReference type="STRING" id="121845.A0A1S3DLS5"/>
<dbReference type="Proteomes" id="UP000079169">
    <property type="component" value="Unplaced"/>
</dbReference>
<evidence type="ECO:0000256" key="2">
    <source>
        <dbReference type="SAM" id="MobiDB-lite"/>
    </source>
</evidence>
<evidence type="ECO:0000313" key="5">
    <source>
        <dbReference type="RefSeq" id="XP_017304209.1"/>
    </source>
</evidence>
<reference evidence="4 5" key="1">
    <citation type="submission" date="2025-04" db="UniProtKB">
        <authorList>
            <consortium name="RefSeq"/>
        </authorList>
    </citation>
    <scope>IDENTIFICATION</scope>
</reference>
<comment type="similarity">
    <text evidence="1">Belongs to the FAM122 family.</text>
</comment>
<dbReference type="AlphaFoldDB" id="A0A1S3DLS5"/>
<dbReference type="RefSeq" id="XP_017304209.1">
    <property type="nucleotide sequence ID" value="XM_017448720.2"/>
</dbReference>
<dbReference type="OMA" id="REVHCAM"/>
<protein>
    <submittedName>
        <fullName evidence="4 5">Protein FAM122A</fullName>
    </submittedName>
</protein>
<proteinExistence type="inferred from homology"/>
<dbReference type="GeneID" id="103521125"/>
<organism evidence="3 6">
    <name type="scientific">Diaphorina citri</name>
    <name type="common">Asian citrus psyllid</name>
    <dbReference type="NCBI Taxonomy" id="121845"/>
    <lineage>
        <taxon>Eukaryota</taxon>
        <taxon>Metazoa</taxon>
        <taxon>Ecdysozoa</taxon>
        <taxon>Arthropoda</taxon>
        <taxon>Hexapoda</taxon>
        <taxon>Insecta</taxon>
        <taxon>Pterygota</taxon>
        <taxon>Neoptera</taxon>
        <taxon>Paraneoptera</taxon>
        <taxon>Hemiptera</taxon>
        <taxon>Sternorrhyncha</taxon>
        <taxon>Psylloidea</taxon>
        <taxon>Psyllidae</taxon>
        <taxon>Diaphorininae</taxon>
        <taxon>Diaphorina</taxon>
    </lineage>
</organism>
<dbReference type="RefSeq" id="XP_017304208.1">
    <property type="nucleotide sequence ID" value="XM_017448719.2"/>
</dbReference>
<evidence type="ECO:0000256" key="1">
    <source>
        <dbReference type="ARBA" id="ARBA00006725"/>
    </source>
</evidence>
<dbReference type="KEGG" id="dci:103521125"/>
<dbReference type="InterPro" id="IPR026716">
    <property type="entry name" value="PBIR1/2/3"/>
</dbReference>
<gene>
    <name evidence="4 5 6" type="primary">LOC103521125</name>
</gene>